<dbReference type="PANTHER" id="PTHR33048:SF47">
    <property type="entry name" value="INTEGRAL MEMBRANE PROTEIN-RELATED"/>
    <property type="match status" value="1"/>
</dbReference>
<organism evidence="8 9">
    <name type="scientific">Xylaria flabelliformis</name>
    <dbReference type="NCBI Taxonomy" id="2512241"/>
    <lineage>
        <taxon>Eukaryota</taxon>
        <taxon>Fungi</taxon>
        <taxon>Dikarya</taxon>
        <taxon>Ascomycota</taxon>
        <taxon>Pezizomycotina</taxon>
        <taxon>Sordariomycetes</taxon>
        <taxon>Xylariomycetidae</taxon>
        <taxon>Xylariales</taxon>
        <taxon>Xylariaceae</taxon>
        <taxon>Xylaria</taxon>
    </lineage>
</organism>
<evidence type="ECO:0000256" key="4">
    <source>
        <dbReference type="ARBA" id="ARBA00023136"/>
    </source>
</evidence>
<feature type="transmembrane region" description="Helical" evidence="6">
    <location>
        <begin position="77"/>
        <end position="98"/>
    </location>
</feature>
<evidence type="ECO:0000256" key="1">
    <source>
        <dbReference type="ARBA" id="ARBA00004141"/>
    </source>
</evidence>
<dbReference type="EMBL" id="VFLP01000006">
    <property type="protein sequence ID" value="TRX97359.1"/>
    <property type="molecule type" value="Genomic_DNA"/>
</dbReference>
<evidence type="ECO:0000259" key="7">
    <source>
        <dbReference type="Pfam" id="PF20684"/>
    </source>
</evidence>
<dbReference type="Proteomes" id="UP000319160">
    <property type="component" value="Unassembled WGS sequence"/>
</dbReference>
<keyword evidence="2 6" id="KW-0812">Transmembrane</keyword>
<dbReference type="PANTHER" id="PTHR33048">
    <property type="entry name" value="PTH11-LIKE INTEGRAL MEMBRANE PROTEIN (AFU_ORTHOLOGUE AFUA_5G11245)"/>
    <property type="match status" value="1"/>
</dbReference>
<gene>
    <name evidence="8" type="ORF">FHL15_001637</name>
</gene>
<comment type="caution">
    <text evidence="8">The sequence shown here is derived from an EMBL/GenBank/DDBJ whole genome shotgun (WGS) entry which is preliminary data.</text>
</comment>
<reference evidence="9" key="1">
    <citation type="submission" date="2019-06" db="EMBL/GenBank/DDBJ databases">
        <title>Draft genome sequence of the griseofulvin-producing fungus Xylaria cubensis strain G536.</title>
        <authorList>
            <person name="Mead M.E."/>
            <person name="Raja H.A."/>
            <person name="Steenwyk J.L."/>
            <person name="Knowles S.L."/>
            <person name="Oberlies N.H."/>
            <person name="Rokas A."/>
        </authorList>
    </citation>
    <scope>NUCLEOTIDE SEQUENCE [LARGE SCALE GENOMIC DNA]</scope>
    <source>
        <strain evidence="9">G536</strain>
    </source>
</reference>
<dbReference type="AlphaFoldDB" id="A0A553IAX6"/>
<dbReference type="Pfam" id="PF20684">
    <property type="entry name" value="Fung_rhodopsin"/>
    <property type="match status" value="1"/>
</dbReference>
<evidence type="ECO:0000256" key="3">
    <source>
        <dbReference type="ARBA" id="ARBA00022989"/>
    </source>
</evidence>
<comment type="similarity">
    <text evidence="5">Belongs to the SAT4 family.</text>
</comment>
<feature type="transmembrane region" description="Helical" evidence="6">
    <location>
        <begin position="45"/>
        <end position="65"/>
    </location>
</feature>
<evidence type="ECO:0000256" key="5">
    <source>
        <dbReference type="ARBA" id="ARBA00038359"/>
    </source>
</evidence>
<dbReference type="GO" id="GO:0016020">
    <property type="term" value="C:membrane"/>
    <property type="evidence" value="ECO:0007669"/>
    <property type="project" value="UniProtKB-SubCell"/>
</dbReference>
<feature type="domain" description="Rhodopsin" evidence="7">
    <location>
        <begin position="2"/>
        <end position="133"/>
    </location>
</feature>
<name>A0A553IAX6_9PEZI</name>
<feature type="transmembrane region" description="Helical" evidence="6">
    <location>
        <begin position="110"/>
        <end position="130"/>
    </location>
</feature>
<dbReference type="OrthoDB" id="5413793at2759"/>
<accession>A0A553IAX6</accession>
<dbReference type="InterPro" id="IPR052337">
    <property type="entry name" value="SAT4-like"/>
</dbReference>
<proteinExistence type="inferred from homology"/>
<evidence type="ECO:0000256" key="2">
    <source>
        <dbReference type="ARBA" id="ARBA00022692"/>
    </source>
</evidence>
<sequence length="206" mass="23112">MFLLFQAIEESLVVIFRCRPVRRSWIPDLDGYCLDLHPLWYTTSAFNFTTDIVLFMQPIFMTWGLRMPVIKRFTIGVMLSLGFLVTGIAIIRLTYVIVIDMDDTYQLAEAIIWAAVEVCSLIICSCIPSFRHVALKIPYLSTALGLSAGHGSVTHVARQGDPIPLQQDDHSLHGADSNGVITVTREATHRVKLREDSMRSNASDIT</sequence>
<evidence type="ECO:0000256" key="6">
    <source>
        <dbReference type="SAM" id="Phobius"/>
    </source>
</evidence>
<evidence type="ECO:0000313" key="9">
    <source>
        <dbReference type="Proteomes" id="UP000319160"/>
    </source>
</evidence>
<keyword evidence="4 6" id="KW-0472">Membrane</keyword>
<comment type="subcellular location">
    <subcellularLocation>
        <location evidence="1">Membrane</location>
        <topology evidence="1">Multi-pass membrane protein</topology>
    </subcellularLocation>
</comment>
<dbReference type="InterPro" id="IPR049326">
    <property type="entry name" value="Rhodopsin_dom_fungi"/>
</dbReference>
<keyword evidence="3 6" id="KW-1133">Transmembrane helix</keyword>
<protein>
    <recommendedName>
        <fullName evidence="7">Rhodopsin domain-containing protein</fullName>
    </recommendedName>
</protein>
<evidence type="ECO:0000313" key="8">
    <source>
        <dbReference type="EMBL" id="TRX97359.1"/>
    </source>
</evidence>
<keyword evidence="9" id="KW-1185">Reference proteome</keyword>